<name>A0A7J6W534_THATH</name>
<feature type="chain" id="PRO_5029814471" evidence="3">
    <location>
        <begin position="26"/>
        <end position="155"/>
    </location>
</feature>
<evidence type="ECO:0000313" key="5">
    <source>
        <dbReference type="Proteomes" id="UP000554482"/>
    </source>
</evidence>
<dbReference type="EMBL" id="JABWDY010021286">
    <property type="protein sequence ID" value="KAF5192479.1"/>
    <property type="molecule type" value="Genomic_DNA"/>
</dbReference>
<dbReference type="InterPro" id="IPR006969">
    <property type="entry name" value="Stig-like"/>
</dbReference>
<dbReference type="Pfam" id="PF04885">
    <property type="entry name" value="Stig1"/>
    <property type="match status" value="1"/>
</dbReference>
<accession>A0A7J6W534</accession>
<comment type="caution">
    <text evidence="4">The sequence shown here is derived from an EMBL/GenBank/DDBJ whole genome shotgun (WGS) entry which is preliminary data.</text>
</comment>
<sequence length="155" mass="17189">MKVLETLFVVVIFLALLFNVAFTLSDDYHMDEEETPVEADEEKMTTLNESAEHSCLLGASRFLAQQKPKKQLSCDKLPRICRRKGSPGPDCCNKNCVDVKTDGLNCGKCGNKCKYSQICCGGKCINPSVDKINCGDCNKRCKKGEFCSYGMCNYA</sequence>
<reference evidence="4 5" key="1">
    <citation type="submission" date="2020-06" db="EMBL/GenBank/DDBJ databases">
        <title>Transcriptomic and genomic resources for Thalictrum thalictroides and T. hernandezii: Facilitating candidate gene discovery in an emerging model plant lineage.</title>
        <authorList>
            <person name="Arias T."/>
            <person name="Riano-Pachon D.M."/>
            <person name="Di Stilio V.S."/>
        </authorList>
    </citation>
    <scope>NUCLEOTIDE SEQUENCE [LARGE SCALE GENOMIC DNA]</scope>
    <source>
        <strain evidence="5">cv. WT478/WT964</strain>
        <tissue evidence="4">Leaves</tissue>
    </source>
</reference>
<protein>
    <submittedName>
        <fullName evidence="4">Stigma-specific stig1-like protein</fullName>
    </submittedName>
</protein>
<evidence type="ECO:0000256" key="1">
    <source>
        <dbReference type="ARBA" id="ARBA00006010"/>
    </source>
</evidence>
<dbReference type="PANTHER" id="PTHR33227">
    <property type="entry name" value="STIGMA-SPECIFIC STIG1-LIKE PROTEIN 3"/>
    <property type="match status" value="1"/>
</dbReference>
<evidence type="ECO:0000313" key="4">
    <source>
        <dbReference type="EMBL" id="KAF5192479.1"/>
    </source>
</evidence>
<proteinExistence type="inferred from homology"/>
<evidence type="ECO:0000256" key="3">
    <source>
        <dbReference type="SAM" id="SignalP"/>
    </source>
</evidence>
<dbReference type="Proteomes" id="UP000554482">
    <property type="component" value="Unassembled WGS sequence"/>
</dbReference>
<organism evidence="4 5">
    <name type="scientific">Thalictrum thalictroides</name>
    <name type="common">Rue-anemone</name>
    <name type="synonym">Anemone thalictroides</name>
    <dbReference type="NCBI Taxonomy" id="46969"/>
    <lineage>
        <taxon>Eukaryota</taxon>
        <taxon>Viridiplantae</taxon>
        <taxon>Streptophyta</taxon>
        <taxon>Embryophyta</taxon>
        <taxon>Tracheophyta</taxon>
        <taxon>Spermatophyta</taxon>
        <taxon>Magnoliopsida</taxon>
        <taxon>Ranunculales</taxon>
        <taxon>Ranunculaceae</taxon>
        <taxon>Thalictroideae</taxon>
        <taxon>Thalictrum</taxon>
    </lineage>
</organism>
<dbReference type="PANTHER" id="PTHR33227:SF21">
    <property type="entry name" value="F12F1.21 PROTEIN"/>
    <property type="match status" value="1"/>
</dbReference>
<dbReference type="AlphaFoldDB" id="A0A7J6W534"/>
<gene>
    <name evidence="4" type="ORF">FRX31_017933</name>
</gene>
<comment type="similarity">
    <text evidence="1">Belongs to the STIG1 family.</text>
</comment>
<evidence type="ECO:0000256" key="2">
    <source>
        <dbReference type="ARBA" id="ARBA00022729"/>
    </source>
</evidence>
<keyword evidence="5" id="KW-1185">Reference proteome</keyword>
<feature type="signal peptide" evidence="3">
    <location>
        <begin position="1"/>
        <end position="25"/>
    </location>
</feature>
<keyword evidence="2 3" id="KW-0732">Signal</keyword>
<dbReference type="OrthoDB" id="5421723at2759"/>